<proteinExistence type="predicted"/>
<evidence type="ECO:0000313" key="2">
    <source>
        <dbReference type="EMBL" id="KIK74752.1"/>
    </source>
</evidence>
<evidence type="ECO:0000256" key="1">
    <source>
        <dbReference type="SAM" id="MobiDB-lite"/>
    </source>
</evidence>
<keyword evidence="3" id="KW-1185">Reference proteome</keyword>
<evidence type="ECO:0000313" key="3">
    <source>
        <dbReference type="Proteomes" id="UP000054538"/>
    </source>
</evidence>
<reference evidence="2 3" key="1">
    <citation type="submission" date="2014-04" db="EMBL/GenBank/DDBJ databases">
        <authorList>
            <consortium name="DOE Joint Genome Institute"/>
            <person name="Kuo A."/>
            <person name="Kohler A."/>
            <person name="Jargeat P."/>
            <person name="Nagy L.G."/>
            <person name="Floudas D."/>
            <person name="Copeland A."/>
            <person name="Barry K.W."/>
            <person name="Cichocki N."/>
            <person name="Veneault-Fourrey C."/>
            <person name="LaButti K."/>
            <person name="Lindquist E.A."/>
            <person name="Lipzen A."/>
            <person name="Lundell T."/>
            <person name="Morin E."/>
            <person name="Murat C."/>
            <person name="Sun H."/>
            <person name="Tunlid A."/>
            <person name="Henrissat B."/>
            <person name="Grigoriev I.V."/>
            <person name="Hibbett D.S."/>
            <person name="Martin F."/>
            <person name="Nordberg H.P."/>
            <person name="Cantor M.N."/>
            <person name="Hua S.X."/>
        </authorList>
    </citation>
    <scope>NUCLEOTIDE SEQUENCE [LARGE SCALE GENOMIC DNA]</scope>
    <source>
        <strain evidence="2 3">Ve08.2h10</strain>
    </source>
</reference>
<dbReference type="InParanoid" id="A0A0D0BTI7"/>
<accession>A0A0D0BTI7</accession>
<feature type="region of interest" description="Disordered" evidence="1">
    <location>
        <begin position="1"/>
        <end position="23"/>
    </location>
</feature>
<dbReference type="Proteomes" id="UP000054538">
    <property type="component" value="Unassembled WGS sequence"/>
</dbReference>
<reference evidence="3" key="2">
    <citation type="submission" date="2015-01" db="EMBL/GenBank/DDBJ databases">
        <title>Evolutionary Origins and Diversification of the Mycorrhizal Mutualists.</title>
        <authorList>
            <consortium name="DOE Joint Genome Institute"/>
            <consortium name="Mycorrhizal Genomics Consortium"/>
            <person name="Kohler A."/>
            <person name="Kuo A."/>
            <person name="Nagy L.G."/>
            <person name="Floudas D."/>
            <person name="Copeland A."/>
            <person name="Barry K.W."/>
            <person name="Cichocki N."/>
            <person name="Veneault-Fourrey C."/>
            <person name="LaButti K."/>
            <person name="Lindquist E.A."/>
            <person name="Lipzen A."/>
            <person name="Lundell T."/>
            <person name="Morin E."/>
            <person name="Murat C."/>
            <person name="Riley R."/>
            <person name="Ohm R."/>
            <person name="Sun H."/>
            <person name="Tunlid A."/>
            <person name="Henrissat B."/>
            <person name="Grigoriev I.V."/>
            <person name="Hibbett D.S."/>
            <person name="Martin F."/>
        </authorList>
    </citation>
    <scope>NUCLEOTIDE SEQUENCE [LARGE SCALE GENOMIC DNA]</scope>
    <source>
        <strain evidence="3">Ve08.2h10</strain>
    </source>
</reference>
<name>A0A0D0BTI7_9AGAM</name>
<organism evidence="2 3">
    <name type="scientific">Paxillus rubicundulus Ve08.2h10</name>
    <dbReference type="NCBI Taxonomy" id="930991"/>
    <lineage>
        <taxon>Eukaryota</taxon>
        <taxon>Fungi</taxon>
        <taxon>Dikarya</taxon>
        <taxon>Basidiomycota</taxon>
        <taxon>Agaricomycotina</taxon>
        <taxon>Agaricomycetes</taxon>
        <taxon>Agaricomycetidae</taxon>
        <taxon>Boletales</taxon>
        <taxon>Paxilineae</taxon>
        <taxon>Paxillaceae</taxon>
        <taxon>Paxillus</taxon>
    </lineage>
</organism>
<gene>
    <name evidence="2" type="ORF">PAXRUDRAFT_19568</name>
</gene>
<sequence length="101" mass="11067">MSDGKDGQEAQNPIDCKAKSGGVIGMVPHTTRAGRQDLMDQGSTVIWLEGQHLRLKIDQPVKAKGKWLGTSPDLAQNLAPKATRLKGYPRKVRKGQTMIFI</sequence>
<dbReference type="HOGENOM" id="CLU_2292569_0_0_1"/>
<dbReference type="EMBL" id="KN828588">
    <property type="protein sequence ID" value="KIK74752.1"/>
    <property type="molecule type" value="Genomic_DNA"/>
</dbReference>
<dbReference type="AlphaFoldDB" id="A0A0D0BTI7"/>
<protein>
    <submittedName>
        <fullName evidence="2">Uncharacterized protein</fullName>
    </submittedName>
</protein>